<comment type="function">
    <text evidence="6">Involved in nucleotide metabolism via production of dUMP, the immediate precursor of thymidine nucleotides, and decreases the intracellular concentration of dUTP so that uracil cannot be incorporated into DNA.</text>
</comment>
<keyword evidence="6" id="KW-0460">Magnesium</keyword>
<keyword evidence="9" id="KW-1185">Reference proteome</keyword>
<dbReference type="InParanoid" id="A0A165BW94"/>
<keyword evidence="6" id="KW-0479">Metal-binding</keyword>
<dbReference type="InterPro" id="IPR036157">
    <property type="entry name" value="dUTPase-like_sf"/>
</dbReference>
<dbReference type="Gene3D" id="2.70.40.10">
    <property type="match status" value="1"/>
</dbReference>
<evidence type="ECO:0000256" key="1">
    <source>
        <dbReference type="ARBA" id="ARBA00005142"/>
    </source>
</evidence>
<dbReference type="NCBIfam" id="NF001862">
    <property type="entry name" value="PRK00601.1"/>
    <property type="match status" value="1"/>
</dbReference>
<dbReference type="GO" id="GO:0046081">
    <property type="term" value="P:dUTP catabolic process"/>
    <property type="evidence" value="ECO:0007669"/>
    <property type="project" value="UniProtKB-UniRule"/>
</dbReference>
<dbReference type="AlphaFoldDB" id="A0A165BW94"/>
<dbReference type="STRING" id="1314785.A0A165BW94"/>
<dbReference type="Proteomes" id="UP000076871">
    <property type="component" value="Unassembled WGS sequence"/>
</dbReference>
<dbReference type="Pfam" id="PF00692">
    <property type="entry name" value="dUTPase"/>
    <property type="match status" value="1"/>
</dbReference>
<comment type="pathway">
    <text evidence="1 6">Pyrimidine metabolism; dUMP biosynthesis; dUMP from dCTP (dUTP route): step 2/2.</text>
</comment>
<evidence type="ECO:0000256" key="6">
    <source>
        <dbReference type="RuleBase" id="RU367024"/>
    </source>
</evidence>
<gene>
    <name evidence="8" type="ORF">LAESUDRAFT_663272</name>
</gene>
<evidence type="ECO:0000256" key="3">
    <source>
        <dbReference type="ARBA" id="ARBA00011233"/>
    </source>
</evidence>
<dbReference type="EC" id="3.6.1.23" evidence="6"/>
<comment type="catalytic activity">
    <reaction evidence="6">
        <text>dUTP + H2O = dUMP + diphosphate + H(+)</text>
        <dbReference type="Rhea" id="RHEA:10248"/>
        <dbReference type="ChEBI" id="CHEBI:15377"/>
        <dbReference type="ChEBI" id="CHEBI:15378"/>
        <dbReference type="ChEBI" id="CHEBI:33019"/>
        <dbReference type="ChEBI" id="CHEBI:61555"/>
        <dbReference type="ChEBI" id="CHEBI:246422"/>
        <dbReference type="EC" id="3.6.1.23"/>
    </reaction>
</comment>
<dbReference type="CDD" id="cd07557">
    <property type="entry name" value="trimeric_dUTPase"/>
    <property type="match status" value="1"/>
</dbReference>
<dbReference type="GO" id="GO:0000287">
    <property type="term" value="F:magnesium ion binding"/>
    <property type="evidence" value="ECO:0007669"/>
    <property type="project" value="UniProtKB-UniRule"/>
</dbReference>
<dbReference type="NCBIfam" id="TIGR00576">
    <property type="entry name" value="dut"/>
    <property type="match status" value="1"/>
</dbReference>
<feature type="domain" description="dUTPase-like" evidence="7">
    <location>
        <begin position="27"/>
        <end position="154"/>
    </location>
</feature>
<organism evidence="8 9">
    <name type="scientific">Laetiporus sulphureus 93-53</name>
    <dbReference type="NCBI Taxonomy" id="1314785"/>
    <lineage>
        <taxon>Eukaryota</taxon>
        <taxon>Fungi</taxon>
        <taxon>Dikarya</taxon>
        <taxon>Basidiomycota</taxon>
        <taxon>Agaricomycotina</taxon>
        <taxon>Agaricomycetes</taxon>
        <taxon>Polyporales</taxon>
        <taxon>Laetiporus</taxon>
    </lineage>
</organism>
<evidence type="ECO:0000259" key="7">
    <source>
        <dbReference type="Pfam" id="PF00692"/>
    </source>
</evidence>
<comment type="similarity">
    <text evidence="2 6">Belongs to the dUTPase family.</text>
</comment>
<name>A0A165BW94_9APHY</name>
<dbReference type="InterPro" id="IPR033704">
    <property type="entry name" value="dUTPase_trimeric"/>
</dbReference>
<evidence type="ECO:0000256" key="4">
    <source>
        <dbReference type="ARBA" id="ARBA00022801"/>
    </source>
</evidence>
<dbReference type="GO" id="GO:0004170">
    <property type="term" value="F:dUTP diphosphatase activity"/>
    <property type="evidence" value="ECO:0007669"/>
    <property type="project" value="UniProtKB-UniRule"/>
</dbReference>
<protein>
    <recommendedName>
        <fullName evidence="6">Deoxyuridine 5'-triphosphate nucleotidohydrolase</fullName>
        <shortName evidence="6">dUTPase</shortName>
        <ecNumber evidence="6">3.6.1.23</ecNumber>
    </recommendedName>
    <alternativeName>
        <fullName evidence="6">dUTP pyrophosphatase</fullName>
    </alternativeName>
</protein>
<sequence length="155" mass="16876">MTPRERELHDVVVSGNGYLQTQQLTEEAKLPLRATTESAGLDLYATDRIIIPPHSRALVSTGLKIKPPPGTYSRIASRSSMALKGIDAQARVIDCDYRGEVKVILSNATDLPYTVNISDQIAQLIVERILLPAYITARRNAACIRAQGGFGSTGR</sequence>
<dbReference type="InterPro" id="IPR008181">
    <property type="entry name" value="dUTPase"/>
</dbReference>
<dbReference type="RefSeq" id="XP_040759505.1">
    <property type="nucleotide sequence ID" value="XM_040905049.1"/>
</dbReference>
<dbReference type="PANTHER" id="PTHR11241:SF0">
    <property type="entry name" value="DEOXYURIDINE 5'-TRIPHOSPHATE NUCLEOTIDOHYDROLASE"/>
    <property type="match status" value="1"/>
</dbReference>
<keyword evidence="4 6" id="KW-0378">Hydrolase</keyword>
<evidence type="ECO:0000313" key="9">
    <source>
        <dbReference type="Proteomes" id="UP000076871"/>
    </source>
</evidence>
<dbReference type="InterPro" id="IPR029054">
    <property type="entry name" value="dUTPase-like"/>
</dbReference>
<accession>A0A165BW94</accession>
<dbReference type="SUPFAM" id="SSF51283">
    <property type="entry name" value="dUTPase-like"/>
    <property type="match status" value="1"/>
</dbReference>
<dbReference type="GeneID" id="63822079"/>
<evidence type="ECO:0000256" key="5">
    <source>
        <dbReference type="ARBA" id="ARBA00023080"/>
    </source>
</evidence>
<dbReference type="OrthoDB" id="419889at2759"/>
<dbReference type="GO" id="GO:0006226">
    <property type="term" value="P:dUMP biosynthetic process"/>
    <property type="evidence" value="ECO:0007669"/>
    <property type="project" value="UniProtKB-UniRule"/>
</dbReference>
<proteinExistence type="inferred from homology"/>
<evidence type="ECO:0000313" key="8">
    <source>
        <dbReference type="EMBL" id="KZT01765.1"/>
    </source>
</evidence>
<dbReference type="UniPathway" id="UPA00610">
    <property type="reaction ID" value="UER00666"/>
</dbReference>
<comment type="subunit">
    <text evidence="3 6">Homotrimer.</text>
</comment>
<comment type="cofactor">
    <cofactor evidence="6">
        <name>Mg(2+)</name>
        <dbReference type="ChEBI" id="CHEBI:18420"/>
    </cofactor>
</comment>
<dbReference type="PANTHER" id="PTHR11241">
    <property type="entry name" value="DEOXYURIDINE 5'-TRIPHOSPHATE NUCLEOTIDOHYDROLASE"/>
    <property type="match status" value="1"/>
</dbReference>
<evidence type="ECO:0000256" key="2">
    <source>
        <dbReference type="ARBA" id="ARBA00006581"/>
    </source>
</evidence>
<keyword evidence="5 6" id="KW-0546">Nucleotide metabolism</keyword>
<reference evidence="8 9" key="1">
    <citation type="journal article" date="2016" name="Mol. Biol. Evol.">
        <title>Comparative Genomics of Early-Diverging Mushroom-Forming Fungi Provides Insights into the Origins of Lignocellulose Decay Capabilities.</title>
        <authorList>
            <person name="Nagy L.G."/>
            <person name="Riley R."/>
            <person name="Tritt A."/>
            <person name="Adam C."/>
            <person name="Daum C."/>
            <person name="Floudas D."/>
            <person name="Sun H."/>
            <person name="Yadav J.S."/>
            <person name="Pangilinan J."/>
            <person name="Larsson K.H."/>
            <person name="Matsuura K."/>
            <person name="Barry K."/>
            <person name="Labutti K."/>
            <person name="Kuo R."/>
            <person name="Ohm R.A."/>
            <person name="Bhattacharya S.S."/>
            <person name="Shirouzu T."/>
            <person name="Yoshinaga Y."/>
            <person name="Martin F.M."/>
            <person name="Grigoriev I.V."/>
            <person name="Hibbett D.S."/>
        </authorList>
    </citation>
    <scope>NUCLEOTIDE SEQUENCE [LARGE SCALE GENOMIC DNA]</scope>
    <source>
        <strain evidence="8 9">93-53</strain>
    </source>
</reference>
<dbReference type="EMBL" id="KV427660">
    <property type="protein sequence ID" value="KZT01765.1"/>
    <property type="molecule type" value="Genomic_DNA"/>
</dbReference>